<organism evidence="1 2">
    <name type="scientific">Gottfriedia endophytica</name>
    <dbReference type="NCBI Taxonomy" id="2820819"/>
    <lineage>
        <taxon>Bacteria</taxon>
        <taxon>Bacillati</taxon>
        <taxon>Bacillota</taxon>
        <taxon>Bacilli</taxon>
        <taxon>Bacillales</taxon>
        <taxon>Bacillaceae</taxon>
        <taxon>Gottfriedia</taxon>
    </lineage>
</organism>
<gene>
    <name evidence="1" type="ORF">J5Y03_00485</name>
</gene>
<dbReference type="Proteomes" id="UP000682134">
    <property type="component" value="Unassembled WGS sequence"/>
</dbReference>
<accession>A0A940NRP2</accession>
<protein>
    <submittedName>
        <fullName evidence="1">Uncharacterized protein</fullName>
    </submittedName>
</protein>
<dbReference type="EMBL" id="JAGIYQ010000001">
    <property type="protein sequence ID" value="MBP0723658.1"/>
    <property type="molecule type" value="Genomic_DNA"/>
</dbReference>
<keyword evidence="2" id="KW-1185">Reference proteome</keyword>
<sequence length="77" mass="8819">MSKDKKLKGIRKALEYAEVTGQSVNVFLNRGPDGEKIEGVIKEVGETKFRIQLLLDTNKLDDYETIHISNVEYIEYS</sequence>
<evidence type="ECO:0000313" key="2">
    <source>
        <dbReference type="Proteomes" id="UP000682134"/>
    </source>
</evidence>
<proteinExistence type="predicted"/>
<comment type="caution">
    <text evidence="1">The sequence shown here is derived from an EMBL/GenBank/DDBJ whole genome shotgun (WGS) entry which is preliminary data.</text>
</comment>
<dbReference type="AlphaFoldDB" id="A0A940NRP2"/>
<dbReference type="RefSeq" id="WP_209401260.1">
    <property type="nucleotide sequence ID" value="NZ_JAGIYQ010000001.1"/>
</dbReference>
<name>A0A940NRP2_9BACI</name>
<evidence type="ECO:0000313" key="1">
    <source>
        <dbReference type="EMBL" id="MBP0723658.1"/>
    </source>
</evidence>
<reference evidence="1" key="1">
    <citation type="submission" date="2021-04" db="EMBL/GenBank/DDBJ databases">
        <title>Genome seq and assembly of Bacillus sp.</title>
        <authorList>
            <person name="Chhetri G."/>
        </authorList>
    </citation>
    <scope>NUCLEOTIDE SEQUENCE</scope>
    <source>
        <strain evidence="1">RG28</strain>
    </source>
</reference>